<sequence length="356" mass="38217">MKEAIVYGADKVEIVDSPIPTPGPEQVVIKVVVEPLVKLLPELTWTCRKTPEWMKQSINSGDDIAGIVHAIGPNVYEFKPGDRVAAFHEMRTPGGSFAEYAVAWQHTTSHIPENLSFEEAATIPLAALTAVVGNYVRLSLPEPWHPVPSGEKLPFLVYGAATAVGAYAIKLARLSNIHPIIAVAGNGIPYVETLLDKTQGDAVVDYRAGPTQLVADIKSALSNSGTTLPLRHAFDAVSEKGSHTAVVAVLAPDARVTNVLPIERFAPPGFAYPATYRATEWSMVGDVHGPQKEVGFVYFRWIFRKIAEGAFSAHPHQVVPGGLAGVAEGLTNLREGRASAVKYVFRIGETEGAGKD</sequence>
<evidence type="ECO:0000259" key="4">
    <source>
        <dbReference type="SMART" id="SM00829"/>
    </source>
</evidence>
<keyword evidence="3" id="KW-0560">Oxidoreductase</keyword>
<comment type="similarity">
    <text evidence="1">Belongs to the zinc-containing alcohol dehydrogenase family.</text>
</comment>
<dbReference type="Proteomes" id="UP001521116">
    <property type="component" value="Unassembled WGS sequence"/>
</dbReference>
<proteinExistence type="inferred from homology"/>
<comment type="caution">
    <text evidence="5">The sequence shown here is derived from an EMBL/GenBank/DDBJ whole genome shotgun (WGS) entry which is preliminary data.</text>
</comment>
<feature type="domain" description="Enoyl reductase (ER)" evidence="4">
    <location>
        <begin position="8"/>
        <end position="247"/>
    </location>
</feature>
<gene>
    <name evidence="5" type="ORF">SLS56_010724</name>
</gene>
<evidence type="ECO:0000256" key="3">
    <source>
        <dbReference type="ARBA" id="ARBA00023002"/>
    </source>
</evidence>
<dbReference type="SUPFAM" id="SSF50129">
    <property type="entry name" value="GroES-like"/>
    <property type="match status" value="1"/>
</dbReference>
<accession>A0ABR3SEB4</accession>
<dbReference type="PANTHER" id="PTHR45348">
    <property type="entry name" value="HYPOTHETICAL OXIDOREDUCTASE (EUROFUNG)"/>
    <property type="match status" value="1"/>
</dbReference>
<evidence type="ECO:0000313" key="5">
    <source>
        <dbReference type="EMBL" id="KAL1618056.1"/>
    </source>
</evidence>
<evidence type="ECO:0000256" key="2">
    <source>
        <dbReference type="ARBA" id="ARBA00011245"/>
    </source>
</evidence>
<evidence type="ECO:0000256" key="1">
    <source>
        <dbReference type="ARBA" id="ARBA00008072"/>
    </source>
</evidence>
<evidence type="ECO:0000313" key="6">
    <source>
        <dbReference type="Proteomes" id="UP001521116"/>
    </source>
</evidence>
<reference evidence="5 6" key="1">
    <citation type="submission" date="2024-02" db="EMBL/GenBank/DDBJ databases">
        <title>De novo assembly and annotation of 12 fungi associated with fruit tree decline syndrome in Ontario, Canada.</title>
        <authorList>
            <person name="Sulman M."/>
            <person name="Ellouze W."/>
            <person name="Ilyukhin E."/>
        </authorList>
    </citation>
    <scope>NUCLEOTIDE SEQUENCE [LARGE SCALE GENOMIC DNA]</scope>
    <source>
        <strain evidence="5 6">M1-105</strain>
    </source>
</reference>
<dbReference type="SMART" id="SM00829">
    <property type="entry name" value="PKS_ER"/>
    <property type="match status" value="1"/>
</dbReference>
<dbReference type="Pfam" id="PF08240">
    <property type="entry name" value="ADH_N"/>
    <property type="match status" value="1"/>
</dbReference>
<dbReference type="CDD" id="cd08249">
    <property type="entry name" value="enoyl_reductase_like"/>
    <property type="match status" value="1"/>
</dbReference>
<dbReference type="InterPro" id="IPR020843">
    <property type="entry name" value="ER"/>
</dbReference>
<dbReference type="SUPFAM" id="SSF51735">
    <property type="entry name" value="NAD(P)-binding Rossmann-fold domains"/>
    <property type="match status" value="1"/>
</dbReference>
<dbReference type="InterPro" id="IPR011032">
    <property type="entry name" value="GroES-like_sf"/>
</dbReference>
<dbReference type="EMBL" id="JAJVDC020000217">
    <property type="protein sequence ID" value="KAL1618056.1"/>
    <property type="molecule type" value="Genomic_DNA"/>
</dbReference>
<dbReference type="Gene3D" id="3.40.50.720">
    <property type="entry name" value="NAD(P)-binding Rossmann-like Domain"/>
    <property type="match status" value="1"/>
</dbReference>
<protein>
    <recommendedName>
        <fullName evidence="4">Enoyl reductase (ER) domain-containing protein</fullName>
    </recommendedName>
</protein>
<keyword evidence="6" id="KW-1185">Reference proteome</keyword>
<name>A0ABR3SEB4_9PEZI</name>
<dbReference type="InterPro" id="IPR013154">
    <property type="entry name" value="ADH-like_N"/>
</dbReference>
<dbReference type="PANTHER" id="PTHR45348:SF5">
    <property type="entry name" value="OXIDOREDUCTASE, PUTATIVE (AFU_ORTHOLOGUE AFUA_8G01420)-RELATED"/>
    <property type="match status" value="1"/>
</dbReference>
<dbReference type="InterPro" id="IPR047122">
    <property type="entry name" value="Trans-enoyl_RdTase-like"/>
</dbReference>
<dbReference type="Gene3D" id="3.90.180.10">
    <property type="entry name" value="Medium-chain alcohol dehydrogenases, catalytic domain"/>
    <property type="match status" value="1"/>
</dbReference>
<comment type="subunit">
    <text evidence="2">Monomer.</text>
</comment>
<organism evidence="5 6">
    <name type="scientific">Neofusicoccum ribis</name>
    <dbReference type="NCBI Taxonomy" id="45134"/>
    <lineage>
        <taxon>Eukaryota</taxon>
        <taxon>Fungi</taxon>
        <taxon>Dikarya</taxon>
        <taxon>Ascomycota</taxon>
        <taxon>Pezizomycotina</taxon>
        <taxon>Dothideomycetes</taxon>
        <taxon>Dothideomycetes incertae sedis</taxon>
        <taxon>Botryosphaeriales</taxon>
        <taxon>Botryosphaeriaceae</taxon>
        <taxon>Neofusicoccum</taxon>
    </lineage>
</organism>
<dbReference type="InterPro" id="IPR036291">
    <property type="entry name" value="NAD(P)-bd_dom_sf"/>
</dbReference>